<name>A0ABW4WRL1_9HYPH</name>
<accession>A0ABW4WRL1</accession>
<evidence type="ECO:0000313" key="3">
    <source>
        <dbReference type="Proteomes" id="UP001597349"/>
    </source>
</evidence>
<sequence length="69" mass="7298">MKEAAAPSSADHMACCSHALMIGLDACSSPDTTHRAAPDGRLPDPDIGFIDEMGWLMVWGTTLLVIDAI</sequence>
<dbReference type="RefSeq" id="WP_379027074.1">
    <property type="nucleotide sequence ID" value="NZ_JBHUGY010000076.1"/>
</dbReference>
<comment type="caution">
    <text evidence="2">The sequence shown here is derived from an EMBL/GenBank/DDBJ whole genome shotgun (WGS) entry which is preliminary data.</text>
</comment>
<keyword evidence="3" id="KW-1185">Reference proteome</keyword>
<dbReference type="InterPro" id="IPR048533">
    <property type="entry name" value="VUPS"/>
</dbReference>
<dbReference type="Proteomes" id="UP001597349">
    <property type="component" value="Unassembled WGS sequence"/>
</dbReference>
<feature type="domain" description="Vitamin uptake-like sensor" evidence="1">
    <location>
        <begin position="41"/>
        <end position="69"/>
    </location>
</feature>
<evidence type="ECO:0000259" key="1">
    <source>
        <dbReference type="Pfam" id="PF20973"/>
    </source>
</evidence>
<dbReference type="Pfam" id="PF20973">
    <property type="entry name" value="VUPS"/>
    <property type="match status" value="1"/>
</dbReference>
<protein>
    <recommendedName>
        <fullName evidence="1">Vitamin uptake-like sensor domain-containing protein</fullName>
    </recommendedName>
</protein>
<dbReference type="EMBL" id="JBHUGY010000076">
    <property type="protein sequence ID" value="MFD2058605.1"/>
    <property type="molecule type" value="Genomic_DNA"/>
</dbReference>
<proteinExistence type="predicted"/>
<reference evidence="3" key="1">
    <citation type="journal article" date="2019" name="Int. J. Syst. Evol. Microbiol.">
        <title>The Global Catalogue of Microorganisms (GCM) 10K type strain sequencing project: providing services to taxonomists for standard genome sequencing and annotation.</title>
        <authorList>
            <consortium name="The Broad Institute Genomics Platform"/>
            <consortium name="The Broad Institute Genome Sequencing Center for Infectious Disease"/>
            <person name="Wu L."/>
            <person name="Ma J."/>
        </authorList>
    </citation>
    <scope>NUCLEOTIDE SEQUENCE [LARGE SCALE GENOMIC DNA]</scope>
    <source>
        <strain evidence="3">CGMCC 1.16226</strain>
    </source>
</reference>
<evidence type="ECO:0000313" key="2">
    <source>
        <dbReference type="EMBL" id="MFD2058605.1"/>
    </source>
</evidence>
<gene>
    <name evidence="2" type="ORF">ACFSQT_37640</name>
</gene>
<organism evidence="2 3">
    <name type="scientific">Mesorhizobium calcicola</name>
    <dbReference type="NCBI Taxonomy" id="1300310"/>
    <lineage>
        <taxon>Bacteria</taxon>
        <taxon>Pseudomonadati</taxon>
        <taxon>Pseudomonadota</taxon>
        <taxon>Alphaproteobacteria</taxon>
        <taxon>Hyphomicrobiales</taxon>
        <taxon>Phyllobacteriaceae</taxon>
        <taxon>Mesorhizobium</taxon>
    </lineage>
</organism>